<organism evidence="1 2">
    <name type="scientific">Colwellia psychrerythraea</name>
    <name type="common">Vibrio psychroerythus</name>
    <dbReference type="NCBI Taxonomy" id="28229"/>
    <lineage>
        <taxon>Bacteria</taxon>
        <taxon>Pseudomonadati</taxon>
        <taxon>Pseudomonadota</taxon>
        <taxon>Gammaproteobacteria</taxon>
        <taxon>Alteromonadales</taxon>
        <taxon>Colwelliaceae</taxon>
        <taxon>Colwellia</taxon>
    </lineage>
</organism>
<name>A0A099KNV6_COLPS</name>
<comment type="caution">
    <text evidence="1">The sequence shown here is derived from an EMBL/GenBank/DDBJ whole genome shotgun (WGS) entry which is preliminary data.</text>
</comment>
<accession>A0A099KNV6</accession>
<dbReference type="EMBL" id="JQED01000021">
    <property type="protein sequence ID" value="KGJ92126.1"/>
    <property type="molecule type" value="Genomic_DNA"/>
</dbReference>
<protein>
    <submittedName>
        <fullName evidence="1">Phage virion morphogenesis protein</fullName>
    </submittedName>
</protein>
<evidence type="ECO:0000313" key="2">
    <source>
        <dbReference type="Proteomes" id="UP000029843"/>
    </source>
</evidence>
<evidence type="ECO:0000313" key="1">
    <source>
        <dbReference type="EMBL" id="KGJ92126.1"/>
    </source>
</evidence>
<reference evidence="1 2" key="1">
    <citation type="submission" date="2014-08" db="EMBL/GenBank/DDBJ databases">
        <title>Genomic and Phenotypic Diversity of Colwellia psychrerythraea strains from Disparate Marine Basins.</title>
        <authorList>
            <person name="Techtmann S.M."/>
            <person name="Stelling S.C."/>
            <person name="Utturkar S.M."/>
            <person name="Alshibli N."/>
            <person name="Harris A."/>
            <person name="Brown S.D."/>
            <person name="Hazen T.C."/>
        </authorList>
    </citation>
    <scope>NUCLEOTIDE SEQUENCE [LARGE SCALE GENOMIC DNA]</scope>
    <source>
        <strain evidence="1 2">ND2E</strain>
    </source>
</reference>
<dbReference type="AlphaFoldDB" id="A0A099KNV6"/>
<sequence>MAGVHLEITGLNPVKQVFNRLQSLDVNELLTDIGEAYHDDVLSRFDTEQAPDGTQWQASQRAIDEGGKTLTDTAILRDSFHYEINGDQLLYGSSEVYAAIHNFGGDTGRRKSTKLPQREIIGLSAKQLRIIGDTATDFLNELLP</sequence>
<dbReference type="RefSeq" id="WP_033093796.1">
    <property type="nucleotide sequence ID" value="NZ_JQED01000021.1"/>
</dbReference>
<dbReference type="PATRIC" id="fig|28229.4.peg.2063"/>
<dbReference type="Pfam" id="PF05069">
    <property type="entry name" value="Phage_tail_S"/>
    <property type="match status" value="1"/>
</dbReference>
<dbReference type="NCBIfam" id="TIGR01635">
    <property type="entry name" value="tail_comp_S"/>
    <property type="match status" value="1"/>
</dbReference>
<dbReference type="OrthoDB" id="2081253at2"/>
<gene>
    <name evidence="1" type="ORF">ND2E_3019</name>
</gene>
<dbReference type="Proteomes" id="UP000029843">
    <property type="component" value="Unassembled WGS sequence"/>
</dbReference>
<dbReference type="InterPro" id="IPR006522">
    <property type="entry name" value="Phage_virion_morphogenesis"/>
</dbReference>
<proteinExistence type="predicted"/>